<sequence length="262" mass="28751">MKEHVLCPRGRNRGRKWRCAAVVKVYWGARVVRTVVKKNIYETSVLLRTAKIIPSAGYNPAVLEFLVRAGGGGGWRLGGRIAGAFVYSVPEVPVSVYSKFGPALDSDTGLSLDLDAGSALDFNPSSVLVSGPDFSAAFDYDFDSAPDSDLTRVVGAFMTRLLEHQSVDYHRACFKRIHIQRQLLLGGCIQRAMVAYKVESIVLASEDTGFAPCHWRIDQLRLGVTLKSVTLGNVTMSHRTRERPAECLASLSHSTMIGRAQH</sequence>
<keyword evidence="2" id="KW-1185">Reference proteome</keyword>
<evidence type="ECO:0000313" key="1">
    <source>
        <dbReference type="EMBL" id="GBP56982.1"/>
    </source>
</evidence>
<name>A0A4C1X1Y5_EUMVA</name>
<organism evidence="1 2">
    <name type="scientific">Eumeta variegata</name>
    <name type="common">Bagworm moth</name>
    <name type="synonym">Eumeta japonica</name>
    <dbReference type="NCBI Taxonomy" id="151549"/>
    <lineage>
        <taxon>Eukaryota</taxon>
        <taxon>Metazoa</taxon>
        <taxon>Ecdysozoa</taxon>
        <taxon>Arthropoda</taxon>
        <taxon>Hexapoda</taxon>
        <taxon>Insecta</taxon>
        <taxon>Pterygota</taxon>
        <taxon>Neoptera</taxon>
        <taxon>Endopterygota</taxon>
        <taxon>Lepidoptera</taxon>
        <taxon>Glossata</taxon>
        <taxon>Ditrysia</taxon>
        <taxon>Tineoidea</taxon>
        <taxon>Psychidae</taxon>
        <taxon>Oiketicinae</taxon>
        <taxon>Eumeta</taxon>
    </lineage>
</organism>
<dbReference type="AlphaFoldDB" id="A0A4C1X1Y5"/>
<evidence type="ECO:0000313" key="2">
    <source>
        <dbReference type="Proteomes" id="UP000299102"/>
    </source>
</evidence>
<accession>A0A4C1X1Y5</accession>
<gene>
    <name evidence="1" type="ORF">EVAR_88611_1</name>
</gene>
<proteinExistence type="predicted"/>
<dbReference type="Proteomes" id="UP000299102">
    <property type="component" value="Unassembled WGS sequence"/>
</dbReference>
<reference evidence="1 2" key="1">
    <citation type="journal article" date="2019" name="Commun. Biol.">
        <title>The bagworm genome reveals a unique fibroin gene that provides high tensile strength.</title>
        <authorList>
            <person name="Kono N."/>
            <person name="Nakamura H."/>
            <person name="Ohtoshi R."/>
            <person name="Tomita M."/>
            <person name="Numata K."/>
            <person name="Arakawa K."/>
        </authorList>
    </citation>
    <scope>NUCLEOTIDE SEQUENCE [LARGE SCALE GENOMIC DNA]</scope>
</reference>
<protein>
    <submittedName>
        <fullName evidence="1">Uncharacterized protein</fullName>
    </submittedName>
</protein>
<dbReference type="EMBL" id="BGZK01000706">
    <property type="protein sequence ID" value="GBP56982.1"/>
    <property type="molecule type" value="Genomic_DNA"/>
</dbReference>
<comment type="caution">
    <text evidence="1">The sequence shown here is derived from an EMBL/GenBank/DDBJ whole genome shotgun (WGS) entry which is preliminary data.</text>
</comment>